<feature type="transmembrane region" description="Helical" evidence="1">
    <location>
        <begin position="82"/>
        <end position="108"/>
    </location>
</feature>
<reference evidence="2" key="1">
    <citation type="submission" date="2020-05" db="EMBL/GenBank/DDBJ databases">
        <title>Mycena genomes resolve the evolution of fungal bioluminescence.</title>
        <authorList>
            <person name="Tsai I.J."/>
        </authorList>
    </citation>
    <scope>NUCLEOTIDE SEQUENCE</scope>
    <source>
        <strain evidence="2">CCC161011</strain>
    </source>
</reference>
<keyword evidence="1" id="KW-0812">Transmembrane</keyword>
<organism evidence="2 3">
    <name type="scientific">Mycena venus</name>
    <dbReference type="NCBI Taxonomy" id="2733690"/>
    <lineage>
        <taxon>Eukaryota</taxon>
        <taxon>Fungi</taxon>
        <taxon>Dikarya</taxon>
        <taxon>Basidiomycota</taxon>
        <taxon>Agaricomycotina</taxon>
        <taxon>Agaricomycetes</taxon>
        <taxon>Agaricomycetidae</taxon>
        <taxon>Agaricales</taxon>
        <taxon>Marasmiineae</taxon>
        <taxon>Mycenaceae</taxon>
        <taxon>Mycena</taxon>
    </lineage>
</organism>
<evidence type="ECO:0000256" key="1">
    <source>
        <dbReference type="SAM" id="Phobius"/>
    </source>
</evidence>
<keyword evidence="1" id="KW-1133">Transmembrane helix</keyword>
<protein>
    <recommendedName>
        <fullName evidence="4">Transmembrane protein</fullName>
    </recommendedName>
</protein>
<evidence type="ECO:0000313" key="2">
    <source>
        <dbReference type="EMBL" id="KAF7344815.1"/>
    </source>
</evidence>
<comment type="caution">
    <text evidence="2">The sequence shown here is derived from an EMBL/GenBank/DDBJ whole genome shotgun (WGS) entry which is preliminary data.</text>
</comment>
<sequence>MLSTATRLDNLKLYYRCHDSRFNRDSEAAESEADDDTPECLVRPERLVRTRIVFTQMADHLKAFSRFLSLEYPITRTFPGRVFSSVTIIGAIVVLVILTVLNVALAGYETVTHFDSDFNVTQRLWYDRFIPFMAKSRPGSLCDPRLLGLGDTFTTNYTMFQYGIALIDTANAGDSGFAYEGWTLNNCDITSLYVNADGKTWTMDYTALVTCKADAAQILGGNDFHITARTDWSLSFLAGKYVTLLGAQKASNHRMVARGSVLNAVMTVSSEEFATRILTMSTLSNNTTPISLSFQVDFPWCPASLGRDAPCANQVPPVNITDMFELYSNGSFSSHSSPNDDTSGIISNTVQTVYASVRLDLGNRSPNNFLLNTSRIADEIIQNFPQTYPAVGNIALPIESDLYSLLVNDGNSENAASKNITGLLPLSAPGPAVLDGVYLCHFQHAKSRGSAFIAVLVATLSMFSSGWALFLGMAAFVVKKREPNANACHGTLNYDAGTQGKEPYMYQNKP</sequence>
<feature type="transmembrane region" description="Helical" evidence="1">
    <location>
        <begin position="451"/>
        <end position="478"/>
    </location>
</feature>
<keyword evidence="3" id="KW-1185">Reference proteome</keyword>
<evidence type="ECO:0008006" key="4">
    <source>
        <dbReference type="Google" id="ProtNLM"/>
    </source>
</evidence>
<accession>A0A8H7CP01</accession>
<dbReference type="EMBL" id="JACAZI010000014">
    <property type="protein sequence ID" value="KAF7344815.1"/>
    <property type="molecule type" value="Genomic_DNA"/>
</dbReference>
<name>A0A8H7CP01_9AGAR</name>
<dbReference type="AlphaFoldDB" id="A0A8H7CP01"/>
<proteinExistence type="predicted"/>
<dbReference type="Proteomes" id="UP000620124">
    <property type="component" value="Unassembled WGS sequence"/>
</dbReference>
<gene>
    <name evidence="2" type="ORF">MVEN_01642600</name>
</gene>
<evidence type="ECO:0000313" key="3">
    <source>
        <dbReference type="Proteomes" id="UP000620124"/>
    </source>
</evidence>
<keyword evidence="1" id="KW-0472">Membrane</keyword>
<dbReference type="OrthoDB" id="2564485at2759"/>